<gene>
    <name evidence="1" type="ORF">PCO31010_03731</name>
</gene>
<dbReference type="AlphaFoldDB" id="A0A5E4X756"/>
<reference evidence="1 2" key="1">
    <citation type="submission" date="2019-08" db="EMBL/GenBank/DDBJ databases">
        <authorList>
            <person name="Peeters C."/>
        </authorList>
    </citation>
    <scope>NUCLEOTIDE SEQUENCE [LARGE SCALE GENOMIC DNA]</scope>
    <source>
        <strain evidence="1 2">LMG 31010</strain>
    </source>
</reference>
<sequence length="33" mass="3628">MVPVDRLSDAATQIRISYNPALATYFPSTQETA</sequence>
<dbReference type="EMBL" id="CABPSA010000006">
    <property type="protein sequence ID" value="VVE32106.1"/>
    <property type="molecule type" value="Genomic_DNA"/>
</dbReference>
<evidence type="ECO:0000313" key="1">
    <source>
        <dbReference type="EMBL" id="VVE32106.1"/>
    </source>
</evidence>
<protein>
    <submittedName>
        <fullName evidence="1">Uncharacterized protein</fullName>
    </submittedName>
</protein>
<accession>A0A5E4X756</accession>
<evidence type="ECO:0000313" key="2">
    <source>
        <dbReference type="Proteomes" id="UP000343335"/>
    </source>
</evidence>
<dbReference type="Proteomes" id="UP000343335">
    <property type="component" value="Unassembled WGS sequence"/>
</dbReference>
<name>A0A5E4X756_9BURK</name>
<proteinExistence type="predicted"/>
<organism evidence="1 2">
    <name type="scientific">Pandoraea commovens</name>
    <dbReference type="NCBI Taxonomy" id="2508289"/>
    <lineage>
        <taxon>Bacteria</taxon>
        <taxon>Pseudomonadati</taxon>
        <taxon>Pseudomonadota</taxon>
        <taxon>Betaproteobacteria</taxon>
        <taxon>Burkholderiales</taxon>
        <taxon>Burkholderiaceae</taxon>
        <taxon>Pandoraea</taxon>
    </lineage>
</organism>